<accession>A0ABN7WW35</accession>
<evidence type="ECO:0000313" key="2">
    <source>
        <dbReference type="Proteomes" id="UP000789901"/>
    </source>
</evidence>
<dbReference type="Proteomes" id="UP000789901">
    <property type="component" value="Unassembled WGS sequence"/>
</dbReference>
<protein>
    <submittedName>
        <fullName evidence="1">45482_t:CDS:1</fullName>
    </submittedName>
</protein>
<name>A0ABN7WW35_GIGMA</name>
<keyword evidence="2" id="KW-1185">Reference proteome</keyword>
<organism evidence="1 2">
    <name type="scientific">Gigaspora margarita</name>
    <dbReference type="NCBI Taxonomy" id="4874"/>
    <lineage>
        <taxon>Eukaryota</taxon>
        <taxon>Fungi</taxon>
        <taxon>Fungi incertae sedis</taxon>
        <taxon>Mucoromycota</taxon>
        <taxon>Glomeromycotina</taxon>
        <taxon>Glomeromycetes</taxon>
        <taxon>Diversisporales</taxon>
        <taxon>Gigasporaceae</taxon>
        <taxon>Gigaspora</taxon>
    </lineage>
</organism>
<dbReference type="EMBL" id="CAJVQB010064008">
    <property type="protein sequence ID" value="CAG8840885.1"/>
    <property type="molecule type" value="Genomic_DNA"/>
</dbReference>
<evidence type="ECO:0000313" key="1">
    <source>
        <dbReference type="EMBL" id="CAG8840885.1"/>
    </source>
</evidence>
<comment type="caution">
    <text evidence="1">The sequence shown here is derived from an EMBL/GenBank/DDBJ whole genome shotgun (WGS) entry which is preliminary data.</text>
</comment>
<gene>
    <name evidence="1" type="ORF">GMARGA_LOCUS35134</name>
</gene>
<sequence>DFVGASTSELGKVACRLYRIWINAAAIKCLWSCMDFLQMDQ</sequence>
<proteinExistence type="predicted"/>
<reference evidence="1 2" key="1">
    <citation type="submission" date="2021-06" db="EMBL/GenBank/DDBJ databases">
        <authorList>
            <person name="Kallberg Y."/>
            <person name="Tangrot J."/>
            <person name="Rosling A."/>
        </authorList>
    </citation>
    <scope>NUCLEOTIDE SEQUENCE [LARGE SCALE GENOMIC DNA]</scope>
    <source>
        <strain evidence="1 2">120-4 pot B 10/14</strain>
    </source>
</reference>
<feature type="non-terminal residue" evidence="1">
    <location>
        <position position="1"/>
    </location>
</feature>